<dbReference type="EMBL" id="KZ613947">
    <property type="protein sequence ID" value="PMD38724.1"/>
    <property type="molecule type" value="Genomic_DNA"/>
</dbReference>
<dbReference type="GO" id="GO:0034967">
    <property type="term" value="C:Set3 complex"/>
    <property type="evidence" value="ECO:0007669"/>
    <property type="project" value="TreeGrafter"/>
</dbReference>
<accession>A0A2J6RJM0</accession>
<dbReference type="PANTHER" id="PTHR13992">
    <property type="entry name" value="NUCLEAR RECEPTOR CO-REPRESSOR RELATED NCOR"/>
    <property type="match status" value="1"/>
</dbReference>
<feature type="compositionally biased region" description="Low complexity" evidence="1">
    <location>
        <begin position="1463"/>
        <end position="1472"/>
    </location>
</feature>
<feature type="compositionally biased region" description="Basic and acidic residues" evidence="1">
    <location>
        <begin position="857"/>
        <end position="890"/>
    </location>
</feature>
<feature type="compositionally biased region" description="Basic and acidic residues" evidence="1">
    <location>
        <begin position="377"/>
        <end position="395"/>
    </location>
</feature>
<feature type="compositionally biased region" description="Basic and acidic residues" evidence="1">
    <location>
        <begin position="317"/>
        <end position="328"/>
    </location>
</feature>
<feature type="compositionally biased region" description="Low complexity" evidence="1">
    <location>
        <begin position="826"/>
        <end position="844"/>
    </location>
</feature>
<feature type="compositionally biased region" description="Basic and acidic residues" evidence="1">
    <location>
        <begin position="1259"/>
        <end position="1270"/>
    </location>
</feature>
<organism evidence="3 4">
    <name type="scientific">Hyaloscypha variabilis (strain UAMH 11265 / GT02V1 / F)</name>
    <name type="common">Meliniomyces variabilis</name>
    <dbReference type="NCBI Taxonomy" id="1149755"/>
    <lineage>
        <taxon>Eukaryota</taxon>
        <taxon>Fungi</taxon>
        <taxon>Dikarya</taxon>
        <taxon>Ascomycota</taxon>
        <taxon>Pezizomycotina</taxon>
        <taxon>Leotiomycetes</taxon>
        <taxon>Helotiales</taxon>
        <taxon>Hyaloscyphaceae</taxon>
        <taxon>Hyaloscypha</taxon>
        <taxon>Hyaloscypha variabilis</taxon>
    </lineage>
</organism>
<keyword evidence="4" id="KW-1185">Reference proteome</keyword>
<dbReference type="PANTHER" id="PTHR13992:SF39">
    <property type="entry name" value="SMRTER, ISOFORM G"/>
    <property type="match status" value="1"/>
</dbReference>
<feature type="compositionally biased region" description="Basic residues" evidence="1">
    <location>
        <begin position="986"/>
        <end position="1000"/>
    </location>
</feature>
<dbReference type="InterPro" id="IPR009057">
    <property type="entry name" value="Homeodomain-like_sf"/>
</dbReference>
<feature type="compositionally biased region" description="Polar residues" evidence="1">
    <location>
        <begin position="1795"/>
        <end position="1804"/>
    </location>
</feature>
<feature type="compositionally biased region" description="Basic and acidic residues" evidence="1">
    <location>
        <begin position="1709"/>
        <end position="1718"/>
    </location>
</feature>
<feature type="domain" description="SANT" evidence="2">
    <location>
        <begin position="931"/>
        <end position="982"/>
    </location>
</feature>
<gene>
    <name evidence="3" type="ORF">L207DRAFT_513216</name>
</gene>
<dbReference type="InterPro" id="IPR017884">
    <property type="entry name" value="SANT_dom"/>
</dbReference>
<dbReference type="SUPFAM" id="SSF46689">
    <property type="entry name" value="Homeodomain-like"/>
    <property type="match status" value="2"/>
</dbReference>
<dbReference type="CDD" id="cd00167">
    <property type="entry name" value="SANT"/>
    <property type="match status" value="1"/>
</dbReference>
<name>A0A2J6RJM0_HYAVF</name>
<feature type="region of interest" description="Disordered" evidence="1">
    <location>
        <begin position="808"/>
        <end position="890"/>
    </location>
</feature>
<feature type="region of interest" description="Disordered" evidence="1">
    <location>
        <begin position="1354"/>
        <end position="1392"/>
    </location>
</feature>
<dbReference type="Pfam" id="PF00249">
    <property type="entry name" value="Myb_DNA-binding"/>
    <property type="match status" value="1"/>
</dbReference>
<feature type="compositionally biased region" description="Basic and acidic residues" evidence="1">
    <location>
        <begin position="113"/>
        <end position="171"/>
    </location>
</feature>
<sequence length="1936" mass="215399">MSRYQPSYGDSGESRRSPRDQSPPGRYNDRDEFRGGSGRGSERRRSPPDARANHNAFTSNRETFREPVGRESSRDFPPREPPRGPKSLIDAPTGPRASSYGSDYRGDFGGYRGEYRGDRSRGRGRGWRDDSRDRGREVEREYRDRRDDRGPPPPFRDDRGGRDRWGREVYRGRRPSSPPGRGRSPNYSTRDVRDPPPSIDLDRTRRGSRDGPLSGGSPSSENQSFTRGYGRARGGARGGRGRGYYDEYHRAPGRSRSPDPSWGRRTQPSATPPPQVPAFGSASSNAAVGVSAASPGPAAVTTTSGLIPGVVVPTAPRLERLERFERRPGQPRAHLPSSIQLINVGRHSVNASAQMSTNVSPSKAISPQSIPANSSEARSDIEAVKHDKQDPRSKTPEPSTSTNVRDQPPQHSKRKRKSVTGKRESKSRKLPAFDGIPDELSDSDSADDFEDGYFEQEVSKLQEKVDQIKEDNPIKPREEPEAVFVKPIVESKVDEPLEELIDSEPCIAPEVEQQPAPRPSPTPASLAPSSEIKGSSRSPTPLLQNGPEPLANGTTKESALVSQDAAAVERNETSISNLNGAPSLASPIAPEPVSMQSKTSKPPSVGRPRNLMMSDEFAAVSDEEESKPVINTKSRKPMMTDELAPANISKPRKPLMSDEFAAVSDDELSNSTAIAKPRKPLMSDEFVTPSDDEPGQFPAAGRPRKPLMSDEFAGASDHDLSEVENLEALEAVRKQMRTPSLSSLPRFDCKKWDEDEDFLQTLQADPVVDARVKKHIEQTKERRAIEQEQARQEWKSRYLDYRRWTDFSDDPVAKNSREKFEKSRVRAAAEAAAPRPSAMPSAGAKPEPQRRTASRWATEHDFERVLRESEQEAKETKEREERVARARTASAKEAKIPDMAWDDEEWKEKEYIDKTHLVPFERSFAALEYGEPIDNFTEEEARIFEETYLEFPKQFSKIAEALPGRDYKACIQHYYLVKHPSNLKEKLKKQPKKKKGRKAGGPKPKSNALMADLGVGRDEAEDGQDGENGERRRPRRAAAPVWPFETPASESEVASPAPTPGRKTAAAPKVDANGDAAPPKRKTKVPREKGAKQSKNTQLLAAAPAAPVSRRPESPAPPSTSSDWKNRREPGAASRFPQYDGAGDRQPTFAPPYVPAERPNPSLTVNFDVMPQQFPSQERLGSAPPTNFESQQDRRNIQQTSSYWSVPEQTDFPALLRHFGTDWHGIAKWMTSKTHIMVKNYYQRQVDSGKMKEWEDIARDADDKKSRGEETGPLPQPTILPKRRYDMPPGNVQRSGSAMEGVEDMASAGQTSLTHTSPPQPTLSTRFPALAQAGTVTQQIQPATAASVLNKHLPPQPIQQAPQTVPPPQSRAPRGPAMGYFTTDTPPRPSIQADTVSQRSLMVAQEAQLERQSALRLEREQREQQQQQQQQAMQRERHFQMKQEPEVASVHQYEPYANPSMHNNNNNNNNNNPSHSRPDPPKPIPAAAAEMRRTAPPQQFPPRPQQPGRSFLGDNVGGPRDMKSSPSPALPRAPMSAPPTGPEAYSAPPPPQPAPVAAIRQETVRKTSSIMSLLNDDEPSDPRPTPSKRASDISVSSLHASQPTHTPPPQHPLQTSRYAAHSSQPPSQASSQIPQQMGAQPGPQPQHSYAQPAHSLHQHTSSLGHPRSYTPTGLDNRGYVPPAMQQQQQQQQMYSQAPRQPMSSQPQPVRREPAHSDVHGISGGYARTAAPPQPRLKDSPYSATPPPPQQPTIRQAAGSPHELAQSSERDYYQRPQQFLMQQQQQSAAGSPQLGPTYQSQQQPSNHRHLAFGQSQGHIASPPTQYATQRPLHRSRGNSFDGRYQMATTSAPTPVQQSYAPAPHHSGPPVSMQYQQQQHPVQDRYPPPQDAEARMQEEVYYQRQRQRELEQHSIEQRRLEDQRRLEEHRRMEDPRRF</sequence>
<feature type="compositionally biased region" description="Polar residues" evidence="1">
    <location>
        <begin position="1658"/>
        <end position="1673"/>
    </location>
</feature>
<feature type="compositionally biased region" description="Basic residues" evidence="1">
    <location>
        <begin position="411"/>
        <end position="429"/>
    </location>
</feature>
<feature type="compositionally biased region" description="Polar residues" evidence="1">
    <location>
        <begin position="1845"/>
        <end position="1858"/>
    </location>
</feature>
<feature type="region of interest" description="Disordered" evidence="1">
    <location>
        <begin position="1259"/>
        <end position="1325"/>
    </location>
</feature>
<feature type="compositionally biased region" description="Basic and acidic residues" evidence="1">
    <location>
        <begin position="1434"/>
        <end position="1445"/>
    </location>
</feature>
<protein>
    <recommendedName>
        <fullName evidence="2">SANT domain-containing protein</fullName>
    </recommendedName>
</protein>
<dbReference type="STRING" id="1149755.A0A2J6RJM0"/>
<dbReference type="Gene3D" id="1.10.10.60">
    <property type="entry name" value="Homeodomain-like"/>
    <property type="match status" value="2"/>
</dbReference>
<feature type="compositionally biased region" description="Basic and acidic residues" evidence="1">
    <location>
        <begin position="1904"/>
        <end position="1936"/>
    </location>
</feature>
<feature type="compositionally biased region" description="Polar residues" evidence="1">
    <location>
        <begin position="532"/>
        <end position="543"/>
    </location>
</feature>
<feature type="compositionally biased region" description="Low complexity" evidence="1">
    <location>
        <begin position="1773"/>
        <end position="1794"/>
    </location>
</feature>
<feature type="compositionally biased region" description="Polar residues" evidence="1">
    <location>
        <begin position="216"/>
        <end position="226"/>
    </location>
</feature>
<feature type="compositionally biased region" description="Basic and acidic residues" evidence="1">
    <location>
        <begin position="190"/>
        <end position="209"/>
    </location>
</feature>
<feature type="region of interest" description="Disordered" evidence="1">
    <location>
        <begin position="982"/>
        <end position="1204"/>
    </location>
</feature>
<feature type="compositionally biased region" description="Polar residues" evidence="1">
    <location>
        <begin position="552"/>
        <end position="561"/>
    </location>
</feature>
<dbReference type="OrthoDB" id="10258692at2759"/>
<evidence type="ECO:0000313" key="3">
    <source>
        <dbReference type="EMBL" id="PMD38724.1"/>
    </source>
</evidence>
<feature type="compositionally biased region" description="Polar residues" evidence="1">
    <location>
        <begin position="1812"/>
        <end position="1827"/>
    </location>
</feature>
<feature type="compositionally biased region" description="Low complexity" evidence="1">
    <location>
        <begin position="1424"/>
        <end position="1433"/>
    </location>
</feature>
<dbReference type="PROSITE" id="PS51293">
    <property type="entry name" value="SANT"/>
    <property type="match status" value="1"/>
</dbReference>
<feature type="compositionally biased region" description="Polar residues" evidence="1">
    <location>
        <begin position="1308"/>
        <end position="1325"/>
    </location>
</feature>
<feature type="compositionally biased region" description="Basic and acidic residues" evidence="1">
    <location>
        <begin position="808"/>
        <end position="824"/>
    </location>
</feature>
<evidence type="ECO:0000313" key="4">
    <source>
        <dbReference type="Proteomes" id="UP000235786"/>
    </source>
</evidence>
<evidence type="ECO:0000259" key="2">
    <source>
        <dbReference type="PROSITE" id="PS51293"/>
    </source>
</evidence>
<feature type="compositionally biased region" description="Acidic residues" evidence="1">
    <location>
        <begin position="436"/>
        <end position="454"/>
    </location>
</feature>
<feature type="compositionally biased region" description="Low complexity" evidence="1">
    <location>
        <begin position="1619"/>
        <end position="1641"/>
    </location>
</feature>
<feature type="compositionally biased region" description="Gly residues" evidence="1">
    <location>
        <begin position="231"/>
        <end position="242"/>
    </location>
</feature>
<feature type="compositionally biased region" description="Polar residues" evidence="1">
    <location>
        <begin position="396"/>
        <end position="405"/>
    </location>
</feature>
<dbReference type="Proteomes" id="UP000235786">
    <property type="component" value="Unassembled WGS sequence"/>
</dbReference>
<feature type="region of interest" description="Disordered" evidence="1">
    <location>
        <begin position="495"/>
        <end position="719"/>
    </location>
</feature>
<feature type="compositionally biased region" description="Polar residues" evidence="1">
    <location>
        <begin position="1693"/>
        <end position="1707"/>
    </location>
</feature>
<dbReference type="InterPro" id="IPR051571">
    <property type="entry name" value="N-CoR_corepressor"/>
</dbReference>
<proteinExistence type="predicted"/>
<dbReference type="GO" id="GO:0006357">
    <property type="term" value="P:regulation of transcription by RNA polymerase II"/>
    <property type="evidence" value="ECO:0007669"/>
    <property type="project" value="TreeGrafter"/>
</dbReference>
<feature type="region of interest" description="Disordered" evidence="1">
    <location>
        <begin position="1416"/>
        <end position="1936"/>
    </location>
</feature>
<dbReference type="SMART" id="SM00717">
    <property type="entry name" value="SANT"/>
    <property type="match status" value="2"/>
</dbReference>
<feature type="compositionally biased region" description="Basic and acidic residues" evidence="1">
    <location>
        <begin position="62"/>
        <end position="83"/>
    </location>
</feature>
<feature type="region of interest" description="Disordered" evidence="1">
    <location>
        <begin position="354"/>
        <end position="481"/>
    </location>
</feature>
<feature type="compositionally biased region" description="Polar residues" evidence="1">
    <location>
        <begin position="354"/>
        <end position="376"/>
    </location>
</feature>
<feature type="compositionally biased region" description="Pro residues" evidence="1">
    <location>
        <begin position="1528"/>
        <end position="1554"/>
    </location>
</feature>
<feature type="compositionally biased region" description="Basic and acidic residues" evidence="1">
    <location>
        <begin position="457"/>
        <end position="480"/>
    </location>
</feature>
<feature type="region of interest" description="Disordered" evidence="1">
    <location>
        <begin position="1"/>
        <end position="342"/>
    </location>
</feature>
<feature type="compositionally biased region" description="Low complexity" evidence="1">
    <location>
        <begin position="280"/>
        <end position="304"/>
    </location>
</feature>
<feature type="compositionally biased region" description="Basic and acidic residues" evidence="1">
    <location>
        <begin position="27"/>
        <end position="52"/>
    </location>
</feature>
<reference evidence="3 4" key="1">
    <citation type="submission" date="2016-04" db="EMBL/GenBank/DDBJ databases">
        <title>A degradative enzymes factory behind the ericoid mycorrhizal symbiosis.</title>
        <authorList>
            <consortium name="DOE Joint Genome Institute"/>
            <person name="Martino E."/>
            <person name="Morin E."/>
            <person name="Grelet G."/>
            <person name="Kuo A."/>
            <person name="Kohler A."/>
            <person name="Daghino S."/>
            <person name="Barry K."/>
            <person name="Choi C."/>
            <person name="Cichocki N."/>
            <person name="Clum A."/>
            <person name="Copeland A."/>
            <person name="Hainaut M."/>
            <person name="Haridas S."/>
            <person name="Labutti K."/>
            <person name="Lindquist E."/>
            <person name="Lipzen A."/>
            <person name="Khouja H.-R."/>
            <person name="Murat C."/>
            <person name="Ohm R."/>
            <person name="Olson A."/>
            <person name="Spatafora J."/>
            <person name="Veneault-Fourrey C."/>
            <person name="Henrissat B."/>
            <person name="Grigoriev I."/>
            <person name="Martin F."/>
            <person name="Perotto S."/>
        </authorList>
    </citation>
    <scope>NUCLEOTIDE SEQUENCE [LARGE SCALE GENOMIC DNA]</scope>
    <source>
        <strain evidence="3 4">F</strain>
    </source>
</reference>
<evidence type="ECO:0000256" key="1">
    <source>
        <dbReference type="SAM" id="MobiDB-lite"/>
    </source>
</evidence>
<dbReference type="InterPro" id="IPR001005">
    <property type="entry name" value="SANT/Myb"/>
</dbReference>